<organism evidence="6 7">
    <name type="scientific">Aeoliella straminimaris</name>
    <dbReference type="NCBI Taxonomy" id="2954799"/>
    <lineage>
        <taxon>Bacteria</taxon>
        <taxon>Pseudomonadati</taxon>
        <taxon>Planctomycetota</taxon>
        <taxon>Planctomycetia</taxon>
        <taxon>Pirellulales</taxon>
        <taxon>Lacipirellulaceae</taxon>
        <taxon>Aeoliella</taxon>
    </lineage>
</organism>
<keyword evidence="4 5" id="KW-0472">Membrane</keyword>
<dbReference type="PANTHER" id="PTHR30168:SF0">
    <property type="entry name" value="INNER MEMBRANE PROTEIN"/>
    <property type="match status" value="1"/>
</dbReference>
<comment type="subcellular location">
    <subcellularLocation>
        <location evidence="1">Membrane</location>
        <topology evidence="1">Single-pass membrane protein</topology>
    </subcellularLocation>
</comment>
<evidence type="ECO:0000313" key="6">
    <source>
        <dbReference type="EMBL" id="MCO6046285.1"/>
    </source>
</evidence>
<evidence type="ECO:0000256" key="3">
    <source>
        <dbReference type="ARBA" id="ARBA00022989"/>
    </source>
</evidence>
<proteinExistence type="predicted"/>
<evidence type="ECO:0000256" key="1">
    <source>
        <dbReference type="ARBA" id="ARBA00004167"/>
    </source>
</evidence>
<gene>
    <name evidence="6" type="ORF">NG895_20495</name>
</gene>
<dbReference type="GO" id="GO:0016020">
    <property type="term" value="C:membrane"/>
    <property type="evidence" value="ECO:0007669"/>
    <property type="project" value="UniProtKB-SubCell"/>
</dbReference>
<dbReference type="AlphaFoldDB" id="A0A9X2JHQ3"/>
<evidence type="ECO:0000256" key="5">
    <source>
        <dbReference type="SAM" id="Phobius"/>
    </source>
</evidence>
<dbReference type="PANTHER" id="PTHR30168">
    <property type="entry name" value="PUTATIVE MEMBRANE PROTEIN YPFJ"/>
    <property type="match status" value="1"/>
</dbReference>
<keyword evidence="2 5" id="KW-0812">Transmembrane</keyword>
<evidence type="ECO:0000313" key="7">
    <source>
        <dbReference type="Proteomes" id="UP001155241"/>
    </source>
</evidence>
<sequence>MRTEGRRKSTNVEDRRRVSPKAVGVGGGLIGLLIILAVTLLGGDPQQAAKVVDDMNLGVDVQRAGDQEFSPQEEQMAEFVSIVLAETEDVWSQLFAAENVEYTQPTLVLFTNRVQSACGFASAATGPFYCPLDEKVYLDLSFFEQMKQRFKAPGDFAQAYVVAHEVGHHVQNLLGISDRVQSQRARLTQEEYNRLSVRMELQADYLAGVWAHHTQKNWQLLEEGDIKEAINAASAIGDDRLQRQAQGYVVPESFTHGTSEQRVRWFYKGLQSGDMLGGNTFDADEL</sequence>
<protein>
    <submittedName>
        <fullName evidence="6">Zinc metallopeptidase</fullName>
    </submittedName>
</protein>
<dbReference type="Proteomes" id="UP001155241">
    <property type="component" value="Unassembled WGS sequence"/>
</dbReference>
<dbReference type="InterPro" id="IPR007343">
    <property type="entry name" value="Uncharacterised_pept_Zn_put"/>
</dbReference>
<name>A0A9X2JHQ3_9BACT</name>
<comment type="caution">
    <text evidence="6">The sequence shown here is derived from an EMBL/GenBank/DDBJ whole genome shotgun (WGS) entry which is preliminary data.</text>
</comment>
<reference evidence="6" key="1">
    <citation type="submission" date="2022-06" db="EMBL/GenBank/DDBJ databases">
        <title>Aeoliella straminimaris, a novel planctomycete from sediments.</title>
        <authorList>
            <person name="Vitorino I.R."/>
            <person name="Lage O.M."/>
        </authorList>
    </citation>
    <scope>NUCLEOTIDE SEQUENCE</scope>
    <source>
        <strain evidence="6">ICT_H6.2</strain>
    </source>
</reference>
<evidence type="ECO:0000256" key="4">
    <source>
        <dbReference type="ARBA" id="ARBA00023136"/>
    </source>
</evidence>
<dbReference type="RefSeq" id="WP_252854399.1">
    <property type="nucleotide sequence ID" value="NZ_JAMXLR010000072.1"/>
</dbReference>
<evidence type="ECO:0000256" key="2">
    <source>
        <dbReference type="ARBA" id="ARBA00022692"/>
    </source>
</evidence>
<keyword evidence="3 5" id="KW-1133">Transmembrane helix</keyword>
<accession>A0A9X2JHQ3</accession>
<dbReference type="EMBL" id="JAMXLR010000072">
    <property type="protein sequence ID" value="MCO6046285.1"/>
    <property type="molecule type" value="Genomic_DNA"/>
</dbReference>
<keyword evidence="7" id="KW-1185">Reference proteome</keyword>
<dbReference type="Pfam" id="PF04228">
    <property type="entry name" value="Zn_peptidase"/>
    <property type="match status" value="1"/>
</dbReference>
<feature type="transmembrane region" description="Helical" evidence="5">
    <location>
        <begin position="21"/>
        <end position="42"/>
    </location>
</feature>